<accession>A0AA88QVG2</accession>
<keyword evidence="11" id="KW-1185">Reference proteome</keyword>
<dbReference type="GO" id="GO:0000981">
    <property type="term" value="F:DNA-binding transcription factor activity, RNA polymerase II-specific"/>
    <property type="evidence" value="ECO:0007669"/>
    <property type="project" value="TreeGrafter"/>
</dbReference>
<dbReference type="CDD" id="cd00167">
    <property type="entry name" value="SANT"/>
    <property type="match status" value="2"/>
</dbReference>
<feature type="domain" description="Myb-like" evidence="8">
    <location>
        <begin position="115"/>
        <end position="166"/>
    </location>
</feature>
<dbReference type="PANTHER" id="PTHR45614:SF25">
    <property type="entry name" value="MYB PROTEIN"/>
    <property type="match status" value="1"/>
</dbReference>
<evidence type="ECO:0000259" key="9">
    <source>
        <dbReference type="PROSITE" id="PS51294"/>
    </source>
</evidence>
<feature type="domain" description="HTH myb-type" evidence="9">
    <location>
        <begin position="126"/>
        <end position="170"/>
    </location>
</feature>
<dbReference type="AlphaFoldDB" id="A0AA88QVG2"/>
<reference evidence="10" key="1">
    <citation type="submission" date="2022-12" db="EMBL/GenBank/DDBJ databases">
        <title>Draft genome assemblies for two species of Escallonia (Escalloniales).</title>
        <authorList>
            <person name="Chanderbali A."/>
            <person name="Dervinis C."/>
            <person name="Anghel I."/>
            <person name="Soltis D."/>
            <person name="Soltis P."/>
            <person name="Zapata F."/>
        </authorList>
    </citation>
    <scope>NUCLEOTIDE SEQUENCE</scope>
    <source>
        <strain evidence="10">UCBG92.1500</strain>
        <tissue evidence="10">Leaf</tissue>
    </source>
</reference>
<dbReference type="SUPFAM" id="SSF46689">
    <property type="entry name" value="Homeodomain-like"/>
    <property type="match status" value="1"/>
</dbReference>
<evidence type="ECO:0000313" key="10">
    <source>
        <dbReference type="EMBL" id="KAK2975657.1"/>
    </source>
</evidence>
<evidence type="ECO:0000313" key="11">
    <source>
        <dbReference type="Proteomes" id="UP001187471"/>
    </source>
</evidence>
<keyword evidence="4" id="KW-0238">DNA-binding</keyword>
<dbReference type="InterPro" id="IPR009057">
    <property type="entry name" value="Homeodomain-like_sf"/>
</dbReference>
<dbReference type="Pfam" id="PF00249">
    <property type="entry name" value="Myb_DNA-binding"/>
    <property type="match status" value="2"/>
</dbReference>
<dbReference type="PANTHER" id="PTHR45614">
    <property type="entry name" value="MYB PROTEIN-RELATED"/>
    <property type="match status" value="1"/>
</dbReference>
<feature type="region of interest" description="Disordered" evidence="7">
    <location>
        <begin position="212"/>
        <end position="246"/>
    </location>
</feature>
<proteinExistence type="predicted"/>
<name>A0AA88QVG2_9ASTE</name>
<dbReference type="InterPro" id="IPR017930">
    <property type="entry name" value="Myb_dom"/>
</dbReference>
<dbReference type="PROSITE" id="PS51294">
    <property type="entry name" value="HTH_MYB"/>
    <property type="match status" value="2"/>
</dbReference>
<feature type="domain" description="Myb-like" evidence="8">
    <location>
        <begin position="35"/>
        <end position="86"/>
    </location>
</feature>
<comment type="subcellular location">
    <subcellularLocation>
        <location evidence="1">Nucleus</location>
    </subcellularLocation>
</comment>
<evidence type="ECO:0000256" key="2">
    <source>
        <dbReference type="ARBA" id="ARBA00022737"/>
    </source>
</evidence>
<sequence length="434" mass="47138">MERAIGVAEQNGAAAAAADEGGDAEVEGGGGLDGGHGRVRGSWTTEEDEVLSQLVRSYGARNWGLIARGIPGRSGKSCRLRWFNQLDPTLERKPFTGARFWGETVTSAEGLGLSRSEDKRAQFSADEEDNIILAAHATYGNKWALISKLLRGRTDNAIKNHWNSTLKRKCIGLNTNQASGMLVENETLESNMASSEETLSYSDVNLLKSPEKRDISTMEHRRKFQGPAQTKGDHRGAEKNHPRTLSRPVAGLGAFSVYNPPDGMTAGSVLSRTVPMQGPLIQKLEPDSRICKFLEDACSESTVPSRCGHGCCAAPTGSPSRRSLLGPEFVEYEELPPVSTRELTTITTDLNNIAWIRSGLEKTGSMVPDKSTGQRGCQGTSAQIGISEHSMTRDHYCIDWGRNNLMGMMAGVVPNPTQTPFPNFLFPAEVQGWS</sequence>
<evidence type="ECO:0000259" key="8">
    <source>
        <dbReference type="PROSITE" id="PS50090"/>
    </source>
</evidence>
<dbReference type="SMART" id="SM00717">
    <property type="entry name" value="SANT"/>
    <property type="match status" value="2"/>
</dbReference>
<comment type="caution">
    <text evidence="10">The sequence shown here is derived from an EMBL/GenBank/DDBJ whole genome shotgun (WGS) entry which is preliminary data.</text>
</comment>
<keyword evidence="2" id="KW-0677">Repeat</keyword>
<evidence type="ECO:0000256" key="1">
    <source>
        <dbReference type="ARBA" id="ARBA00004123"/>
    </source>
</evidence>
<dbReference type="PROSITE" id="PS50090">
    <property type="entry name" value="MYB_LIKE"/>
    <property type="match status" value="2"/>
</dbReference>
<evidence type="ECO:0000256" key="5">
    <source>
        <dbReference type="ARBA" id="ARBA00023163"/>
    </source>
</evidence>
<dbReference type="InterPro" id="IPR050560">
    <property type="entry name" value="MYB_TF"/>
</dbReference>
<feature type="region of interest" description="Disordered" evidence="7">
    <location>
        <begin position="1"/>
        <end position="39"/>
    </location>
</feature>
<evidence type="ECO:0000256" key="6">
    <source>
        <dbReference type="ARBA" id="ARBA00023242"/>
    </source>
</evidence>
<feature type="compositionally biased region" description="Basic and acidic residues" evidence="7">
    <location>
        <begin position="231"/>
        <end position="241"/>
    </location>
</feature>
<keyword evidence="3" id="KW-0805">Transcription regulation</keyword>
<evidence type="ECO:0000256" key="4">
    <source>
        <dbReference type="ARBA" id="ARBA00023125"/>
    </source>
</evidence>
<protein>
    <submittedName>
        <fullName evidence="10">Uncharacterized protein</fullName>
    </submittedName>
</protein>
<keyword evidence="6" id="KW-0539">Nucleus</keyword>
<dbReference type="GO" id="GO:0000978">
    <property type="term" value="F:RNA polymerase II cis-regulatory region sequence-specific DNA binding"/>
    <property type="evidence" value="ECO:0007669"/>
    <property type="project" value="TreeGrafter"/>
</dbReference>
<evidence type="ECO:0000256" key="7">
    <source>
        <dbReference type="SAM" id="MobiDB-lite"/>
    </source>
</evidence>
<dbReference type="Proteomes" id="UP001187471">
    <property type="component" value="Unassembled WGS sequence"/>
</dbReference>
<keyword evidence="5" id="KW-0804">Transcription</keyword>
<dbReference type="FunFam" id="1.10.10.60:FF:000060">
    <property type="entry name" value="MYB transcription factor"/>
    <property type="match status" value="1"/>
</dbReference>
<feature type="domain" description="HTH myb-type" evidence="9">
    <location>
        <begin position="35"/>
        <end position="90"/>
    </location>
</feature>
<feature type="compositionally biased region" description="Low complexity" evidence="7">
    <location>
        <begin position="1"/>
        <end position="19"/>
    </location>
</feature>
<dbReference type="GO" id="GO:0005634">
    <property type="term" value="C:nucleus"/>
    <property type="evidence" value="ECO:0007669"/>
    <property type="project" value="UniProtKB-SubCell"/>
</dbReference>
<evidence type="ECO:0000256" key="3">
    <source>
        <dbReference type="ARBA" id="ARBA00023015"/>
    </source>
</evidence>
<dbReference type="InterPro" id="IPR001005">
    <property type="entry name" value="SANT/Myb"/>
</dbReference>
<gene>
    <name evidence="10" type="ORF">RJ640_025953</name>
</gene>
<organism evidence="10 11">
    <name type="scientific">Escallonia rubra</name>
    <dbReference type="NCBI Taxonomy" id="112253"/>
    <lineage>
        <taxon>Eukaryota</taxon>
        <taxon>Viridiplantae</taxon>
        <taxon>Streptophyta</taxon>
        <taxon>Embryophyta</taxon>
        <taxon>Tracheophyta</taxon>
        <taxon>Spermatophyta</taxon>
        <taxon>Magnoliopsida</taxon>
        <taxon>eudicotyledons</taxon>
        <taxon>Gunneridae</taxon>
        <taxon>Pentapetalae</taxon>
        <taxon>asterids</taxon>
        <taxon>campanulids</taxon>
        <taxon>Escalloniales</taxon>
        <taxon>Escalloniaceae</taxon>
        <taxon>Escallonia</taxon>
    </lineage>
</organism>
<dbReference type="Gene3D" id="1.10.10.60">
    <property type="entry name" value="Homeodomain-like"/>
    <property type="match status" value="2"/>
</dbReference>
<dbReference type="EMBL" id="JAVXUO010002168">
    <property type="protein sequence ID" value="KAK2975657.1"/>
    <property type="molecule type" value="Genomic_DNA"/>
</dbReference>